<evidence type="ECO:0000313" key="3">
    <source>
        <dbReference type="Proteomes" id="UP000005324"/>
    </source>
</evidence>
<reference evidence="2 3" key="1">
    <citation type="submission" date="2010-04" db="EMBL/GenBank/DDBJ databases">
        <authorList>
            <person name="Qin X."/>
            <person name="Bachman B."/>
            <person name="Battles P."/>
            <person name="Bell A."/>
            <person name="Bess C."/>
            <person name="Bickham C."/>
            <person name="Chaboub L."/>
            <person name="Chen D."/>
            <person name="Coyle M."/>
            <person name="Deiros D.R."/>
            <person name="Dinh H."/>
            <person name="Forbes L."/>
            <person name="Fowler G."/>
            <person name="Francisco L."/>
            <person name="Fu Q."/>
            <person name="Gubbala S."/>
            <person name="Hale W."/>
            <person name="Han Y."/>
            <person name="Hemphill L."/>
            <person name="Highlander S.K."/>
            <person name="Hirani K."/>
            <person name="Hogues M."/>
            <person name="Jackson L."/>
            <person name="Jakkamsetti A."/>
            <person name="Javaid M."/>
            <person name="Jiang H."/>
            <person name="Korchina V."/>
            <person name="Kovar C."/>
            <person name="Lara F."/>
            <person name="Lee S."/>
            <person name="Mata R."/>
            <person name="Mathew T."/>
            <person name="Moen C."/>
            <person name="Morales K."/>
            <person name="Munidasa M."/>
            <person name="Nazareth L."/>
            <person name="Ngo R."/>
            <person name="Nguyen L."/>
            <person name="Okwuonu G."/>
            <person name="Ongeri F."/>
            <person name="Patil S."/>
            <person name="Petrosino J."/>
            <person name="Pham C."/>
            <person name="Pham P."/>
            <person name="Pu L.-L."/>
            <person name="Puazo M."/>
            <person name="Raj R."/>
            <person name="Reid J."/>
            <person name="Rouhana J."/>
            <person name="Saada N."/>
            <person name="Shang Y."/>
            <person name="Simmons D."/>
            <person name="Thornton R."/>
            <person name="Warren J."/>
            <person name="Weissenberger G."/>
            <person name="Zhang J."/>
            <person name="Zhang L."/>
            <person name="Zhou C."/>
            <person name="Zhu D."/>
            <person name="Muzny D."/>
            <person name="Worley K."/>
            <person name="Gibbs R."/>
        </authorList>
    </citation>
    <scope>NUCLEOTIDE SEQUENCE [LARGE SCALE GENOMIC DNA]</scope>
    <source>
        <strain evidence="2 3">ATCC 49957</strain>
    </source>
</reference>
<keyword evidence="3" id="KW-1185">Reference proteome</keyword>
<dbReference type="AlphaFoldDB" id="D5RH46"/>
<evidence type="ECO:0000313" key="2">
    <source>
        <dbReference type="EMBL" id="EFH13370.1"/>
    </source>
</evidence>
<sequence length="40" mass="4204">MMAAPLRGGSEFRARPGAEAGRRGRPAPPFLVRSGGRRGP</sequence>
<protein>
    <submittedName>
        <fullName evidence="2">Uncharacterized protein</fullName>
    </submittedName>
</protein>
<name>D5RH46_9PROT</name>
<evidence type="ECO:0000256" key="1">
    <source>
        <dbReference type="SAM" id="MobiDB-lite"/>
    </source>
</evidence>
<proteinExistence type="predicted"/>
<dbReference type="EMBL" id="ADVL01000079">
    <property type="protein sequence ID" value="EFH13370.1"/>
    <property type="molecule type" value="Genomic_DNA"/>
</dbReference>
<dbReference type="HOGENOM" id="CLU_3295777_0_0_5"/>
<dbReference type="Proteomes" id="UP000005324">
    <property type="component" value="Unassembled WGS sequence"/>
</dbReference>
<gene>
    <name evidence="2" type="ORF">HMPREF0731_0405</name>
</gene>
<feature type="region of interest" description="Disordered" evidence="1">
    <location>
        <begin position="1"/>
        <end position="40"/>
    </location>
</feature>
<accession>D5RH46</accession>
<comment type="caution">
    <text evidence="2">The sequence shown here is derived from an EMBL/GenBank/DDBJ whole genome shotgun (WGS) entry which is preliminary data.</text>
</comment>
<feature type="compositionally biased region" description="Basic and acidic residues" evidence="1">
    <location>
        <begin position="10"/>
        <end position="22"/>
    </location>
</feature>
<organism evidence="2 3">
    <name type="scientific">Pseudoroseomonas cervicalis ATCC 49957</name>
    <dbReference type="NCBI Taxonomy" id="525371"/>
    <lineage>
        <taxon>Bacteria</taxon>
        <taxon>Pseudomonadati</taxon>
        <taxon>Pseudomonadota</taxon>
        <taxon>Alphaproteobacteria</taxon>
        <taxon>Acetobacterales</taxon>
        <taxon>Roseomonadaceae</taxon>
        <taxon>Roseomonas</taxon>
    </lineage>
</organism>